<evidence type="ECO:0000313" key="5">
    <source>
        <dbReference type="Proteomes" id="UP001370490"/>
    </source>
</evidence>
<proteinExistence type="inferred from homology"/>
<protein>
    <submittedName>
        <fullName evidence="4">Cupin-like domain 8</fullName>
    </submittedName>
</protein>
<accession>A0AAN8W0C1</accession>
<dbReference type="Proteomes" id="UP001370490">
    <property type="component" value="Unassembled WGS sequence"/>
</dbReference>
<feature type="compositionally biased region" description="Basic and acidic residues" evidence="2">
    <location>
        <begin position="312"/>
        <end position="331"/>
    </location>
</feature>
<comment type="caution">
    <text evidence="4">The sequence shown here is derived from an EMBL/GenBank/DDBJ whole genome shotgun (WGS) entry which is preliminary data.</text>
</comment>
<dbReference type="InterPro" id="IPR014710">
    <property type="entry name" value="RmlC-like_jellyroll"/>
</dbReference>
<feature type="region of interest" description="Disordered" evidence="2">
    <location>
        <begin position="304"/>
        <end position="331"/>
    </location>
</feature>
<name>A0AAN8W0C1_9MAGN</name>
<dbReference type="EMBL" id="JBAMMX010000006">
    <property type="protein sequence ID" value="KAK6937573.1"/>
    <property type="molecule type" value="Genomic_DNA"/>
</dbReference>
<keyword evidence="5" id="KW-1185">Reference proteome</keyword>
<sequence>MSFSILGEVGSSVVGVMLSRSAPVFYGDPRSHERIPLPFSSFVELCKRHLQGAVGTVGGCLESYDHGSPQSDIERCFSGEISRQIYLAQVPIMNAENEESIQLGRLREDIQLICVFLLVHSSCMFFELSAKGYAKSILEADDAKKVPNFVLELHFAILSCSLKHLITNSSLSDEMIGLSASKNINSLISHFSNSAILNTMAANTRKSTTHLFQLVGVDEIPFLALVLWLPSASPLLYPKPIYGKSSNHSSVPLEVPDFSIHPRASHLGEISQKVVLHAGDALFIPEGCCSCFLKFLERQNQGLHQSSASVKNENRNTETANGERSEDKSHDLELKFVNKNFENTKQNQMTMLNQLKPQALQGLHELISVVHEHVTGSDQNKSVQTTTTNHPIFNEDYKNAAVADLYHLQDDPVAGIIWGFEPLILRDVFLAMVHNFPRTLEALIVHSLSPVGAEVLTRKFDEMDRQLTEDDRNEFYQQFYGVFDDQFAAMDTILNGKESFACQGWLNLYHVASLEVRQNDSCFLGLVVFLGTQKCFGSISGNKLRWVQIDGWMRHADADYS</sequence>
<gene>
    <name evidence="4" type="ORF">RJ641_031081</name>
</gene>
<evidence type="ECO:0000313" key="4">
    <source>
        <dbReference type="EMBL" id="KAK6937573.1"/>
    </source>
</evidence>
<evidence type="ECO:0000256" key="1">
    <source>
        <dbReference type="ARBA" id="ARBA00006801"/>
    </source>
</evidence>
<comment type="similarity">
    <text evidence="1">Belongs to the JARID1 histone demethylase family.</text>
</comment>
<dbReference type="AlphaFoldDB" id="A0AAN8W0C1"/>
<feature type="domain" description="Cupin-like" evidence="3">
    <location>
        <begin position="225"/>
        <end position="287"/>
    </location>
</feature>
<evidence type="ECO:0000256" key="2">
    <source>
        <dbReference type="SAM" id="MobiDB-lite"/>
    </source>
</evidence>
<organism evidence="4 5">
    <name type="scientific">Dillenia turbinata</name>
    <dbReference type="NCBI Taxonomy" id="194707"/>
    <lineage>
        <taxon>Eukaryota</taxon>
        <taxon>Viridiplantae</taxon>
        <taxon>Streptophyta</taxon>
        <taxon>Embryophyta</taxon>
        <taxon>Tracheophyta</taxon>
        <taxon>Spermatophyta</taxon>
        <taxon>Magnoliopsida</taxon>
        <taxon>eudicotyledons</taxon>
        <taxon>Gunneridae</taxon>
        <taxon>Pentapetalae</taxon>
        <taxon>Dilleniales</taxon>
        <taxon>Dilleniaceae</taxon>
        <taxon>Dillenia</taxon>
    </lineage>
</organism>
<dbReference type="Pfam" id="PF13621">
    <property type="entry name" value="Cupin_8"/>
    <property type="match status" value="1"/>
</dbReference>
<reference evidence="4 5" key="1">
    <citation type="submission" date="2023-12" db="EMBL/GenBank/DDBJ databases">
        <title>A high-quality genome assembly for Dillenia turbinata (Dilleniales).</title>
        <authorList>
            <person name="Chanderbali A."/>
        </authorList>
    </citation>
    <scope>NUCLEOTIDE SEQUENCE [LARGE SCALE GENOMIC DNA]</scope>
    <source>
        <strain evidence="4">LSX21</strain>
        <tissue evidence="4">Leaf</tissue>
    </source>
</reference>
<evidence type="ECO:0000259" key="3">
    <source>
        <dbReference type="Pfam" id="PF13621"/>
    </source>
</evidence>
<dbReference type="SUPFAM" id="SSF51197">
    <property type="entry name" value="Clavaminate synthase-like"/>
    <property type="match status" value="1"/>
</dbReference>
<dbReference type="Gene3D" id="2.60.120.10">
    <property type="entry name" value="Jelly Rolls"/>
    <property type="match status" value="1"/>
</dbReference>
<dbReference type="InterPro" id="IPR041667">
    <property type="entry name" value="Cupin_8"/>
</dbReference>